<accession>A0A923HUI8</accession>
<organism evidence="4 5">
    <name type="scientific">Acetobacterium paludosum</name>
    <dbReference type="NCBI Taxonomy" id="52693"/>
    <lineage>
        <taxon>Bacteria</taxon>
        <taxon>Bacillati</taxon>
        <taxon>Bacillota</taxon>
        <taxon>Clostridia</taxon>
        <taxon>Eubacteriales</taxon>
        <taxon>Eubacteriaceae</taxon>
        <taxon>Acetobacterium</taxon>
    </lineage>
</organism>
<protein>
    <submittedName>
        <fullName evidence="4">Molybdenum-pterin-binding protein</fullName>
    </submittedName>
</protein>
<evidence type="ECO:0000256" key="2">
    <source>
        <dbReference type="PROSITE-ProRule" id="PRU01213"/>
    </source>
</evidence>
<name>A0A923HUI8_9FIRM</name>
<dbReference type="InterPro" id="IPR004606">
    <property type="entry name" value="Mop_domain"/>
</dbReference>
<dbReference type="RefSeq" id="WP_148566126.1">
    <property type="nucleotide sequence ID" value="NZ_RXYA01000003.1"/>
</dbReference>
<dbReference type="PROSITE" id="PS51866">
    <property type="entry name" value="MOP"/>
    <property type="match status" value="1"/>
</dbReference>
<gene>
    <name evidence="4" type="ORF">GH810_10995</name>
</gene>
<dbReference type="EMBL" id="WJBD01000012">
    <property type="protein sequence ID" value="MBC3888839.1"/>
    <property type="molecule type" value="Genomic_DNA"/>
</dbReference>
<dbReference type="Proteomes" id="UP000616595">
    <property type="component" value="Unassembled WGS sequence"/>
</dbReference>
<dbReference type="InterPro" id="IPR005116">
    <property type="entry name" value="Transp-assoc_OB_typ1"/>
</dbReference>
<proteinExistence type="predicted"/>
<evidence type="ECO:0000259" key="3">
    <source>
        <dbReference type="PROSITE" id="PS51866"/>
    </source>
</evidence>
<dbReference type="GO" id="GO:0015689">
    <property type="term" value="P:molybdate ion transport"/>
    <property type="evidence" value="ECO:0007669"/>
    <property type="project" value="InterPro"/>
</dbReference>
<dbReference type="AlphaFoldDB" id="A0A923HUI8"/>
<evidence type="ECO:0000256" key="1">
    <source>
        <dbReference type="ARBA" id="ARBA00022505"/>
    </source>
</evidence>
<comment type="caution">
    <text evidence="4">The sequence shown here is derived from an EMBL/GenBank/DDBJ whole genome shotgun (WGS) entry which is preliminary data.</text>
</comment>
<dbReference type="Pfam" id="PF03459">
    <property type="entry name" value="TOBE"/>
    <property type="match status" value="1"/>
</dbReference>
<dbReference type="InterPro" id="IPR008995">
    <property type="entry name" value="Mo/tungstate-bd_C_term_dom"/>
</dbReference>
<dbReference type="NCBIfam" id="TIGR00638">
    <property type="entry name" value="Mop"/>
    <property type="match status" value="1"/>
</dbReference>
<evidence type="ECO:0000313" key="5">
    <source>
        <dbReference type="Proteomes" id="UP000616595"/>
    </source>
</evidence>
<evidence type="ECO:0000313" key="4">
    <source>
        <dbReference type="EMBL" id="MBC3888839.1"/>
    </source>
</evidence>
<keyword evidence="5" id="KW-1185">Reference proteome</keyword>
<reference evidence="4" key="2">
    <citation type="submission" date="2020-10" db="EMBL/GenBank/DDBJ databases">
        <title>Comparative genomics of the Acetobacterium genus.</title>
        <authorList>
            <person name="Marshall C."/>
            <person name="May H."/>
            <person name="Norman S."/>
        </authorList>
    </citation>
    <scope>NUCLEOTIDE SEQUENCE</scope>
    <source>
        <strain evidence="4">DER-2019</strain>
    </source>
</reference>
<dbReference type="SUPFAM" id="SSF50331">
    <property type="entry name" value="MOP-like"/>
    <property type="match status" value="1"/>
</dbReference>
<feature type="domain" description="Mop" evidence="3">
    <location>
        <begin position="2"/>
        <end position="68"/>
    </location>
</feature>
<reference evidence="4" key="1">
    <citation type="submission" date="2019-10" db="EMBL/GenBank/DDBJ databases">
        <authorList>
            <person name="Ross D.E."/>
            <person name="Gulliver D."/>
        </authorList>
    </citation>
    <scope>NUCLEOTIDE SEQUENCE</scope>
    <source>
        <strain evidence="4">DER-2019</strain>
    </source>
</reference>
<dbReference type="Gene3D" id="2.40.50.100">
    <property type="match status" value="1"/>
</dbReference>
<dbReference type="OrthoDB" id="122515at2"/>
<keyword evidence="1 2" id="KW-0500">Molybdenum</keyword>
<sequence>MKLSARNQLKGKVVSIEEGAVNGIVKIDIGNGNIVSSTISLASIKELGLTVGSDATAVIKATSVMLMVD</sequence>